<sequence>MADSEPAADSGSASSGSPQPQSLLPMEVHRKTSSDSSESKKSAGKGIVTIYGSGQQEVEEYSFAETLKAFRYMEKARKEGKDIKTLLQRTLNTDFVKNSTSQVKSVIETLVEQTERLNEENEELRRQVELRHESDPHEAGELARLQQEVSSLQTQLRTARTDAAAAEAKIDGVKEQLAAQEAQASKAIDSLKSNVTALQSSLEVRDRELRDKTAMLHKQLDEKTSQVTALETQVDELRSGERGEGDTAAVAELQDLQQEVESLRTANSELRLKLQQSESKATCAEAKVEALEADLRMEREKRAQQEAETQRLIESAVEKEREHFLQKEKEMESEFQAEVRRFQLERESPKQQPITPPSKPQPPGPTGTTYTEQQIQEMLQEHQRLKREADEAADAKHQKIMALEDQLAAAHRKASRLEASLEEARRSWTEINLKVQDQQLMIESMQGGGETTGDAQTGVTASPHLAELRESLAAKDRQITDLQQQLQQHHQQQQQEQQQQEQQQRQPTPSPLPNAYQSMFDASEGGGWSGSSDDNLEMLPDSLQEVYRSLPDNTTELKKRICSLTETREKLEQEMASLKTDGSPTAGAGASSSSRSVDRQQLQQVAAERDRAIEANKQLHEQLENAKRRASTAERNLKIYIDDQQQHQQQTTNRPHTPSGLGASGGGSMAHYSRVVSGQIEEMQRLVSELTTTLAEKEDSIVNLKKVNSYLNQRVTNLENVVKSASLPPGDISPKDPSQTPRPI</sequence>
<dbReference type="VEuPathDB" id="CryptoDB:Vbra_11066"/>
<evidence type="ECO:0000256" key="1">
    <source>
        <dbReference type="SAM" id="Coils"/>
    </source>
</evidence>
<protein>
    <submittedName>
        <fullName evidence="3">Uncharacterized protein</fullName>
    </submittedName>
</protein>
<feature type="region of interest" description="Disordered" evidence="2">
    <location>
        <begin position="345"/>
        <end position="374"/>
    </location>
</feature>
<feature type="compositionally biased region" description="Low complexity" evidence="2">
    <location>
        <begin position="482"/>
        <end position="504"/>
    </location>
</feature>
<feature type="region of interest" description="Disordered" evidence="2">
    <location>
        <begin position="573"/>
        <end position="608"/>
    </location>
</feature>
<evidence type="ECO:0000256" key="2">
    <source>
        <dbReference type="SAM" id="MobiDB-lite"/>
    </source>
</evidence>
<evidence type="ECO:0000313" key="3">
    <source>
        <dbReference type="EMBL" id="CEL92682.1"/>
    </source>
</evidence>
<proteinExistence type="predicted"/>
<feature type="compositionally biased region" description="Basic and acidic residues" evidence="2">
    <location>
        <begin position="27"/>
        <end position="41"/>
    </location>
</feature>
<feature type="region of interest" description="Disordered" evidence="2">
    <location>
        <begin position="480"/>
        <end position="537"/>
    </location>
</feature>
<feature type="compositionally biased region" description="Low complexity" evidence="2">
    <location>
        <begin position="582"/>
        <end position="595"/>
    </location>
</feature>
<dbReference type="GO" id="GO:0005737">
    <property type="term" value="C:cytoplasm"/>
    <property type="evidence" value="ECO:0007669"/>
    <property type="project" value="TreeGrafter"/>
</dbReference>
<dbReference type="Gene3D" id="1.10.287.1490">
    <property type="match status" value="1"/>
</dbReference>
<dbReference type="OrthoDB" id="10255344at2759"/>
<keyword evidence="4" id="KW-1185">Reference proteome</keyword>
<evidence type="ECO:0000313" key="4">
    <source>
        <dbReference type="Proteomes" id="UP000041254"/>
    </source>
</evidence>
<dbReference type="GO" id="GO:0016460">
    <property type="term" value="C:myosin II complex"/>
    <property type="evidence" value="ECO:0007669"/>
    <property type="project" value="TreeGrafter"/>
</dbReference>
<feature type="region of interest" description="Disordered" evidence="2">
    <location>
        <begin position="644"/>
        <end position="670"/>
    </location>
</feature>
<dbReference type="Proteomes" id="UP000041254">
    <property type="component" value="Unassembled WGS sequence"/>
</dbReference>
<feature type="coiled-coil region" evidence="1">
    <location>
        <begin position="220"/>
        <end position="322"/>
    </location>
</feature>
<keyword evidence="1" id="KW-0175">Coiled coil</keyword>
<gene>
    <name evidence="3" type="ORF">Vbra_11066</name>
</gene>
<dbReference type="PhylomeDB" id="A0A0G4E9T4"/>
<dbReference type="InParanoid" id="A0A0G4E9T4"/>
<dbReference type="AlphaFoldDB" id="A0A0G4E9T4"/>
<dbReference type="EMBL" id="CDMY01000098">
    <property type="protein sequence ID" value="CEL92682.1"/>
    <property type="molecule type" value="Genomic_DNA"/>
</dbReference>
<dbReference type="PANTHER" id="PTHR45615">
    <property type="entry name" value="MYOSIN HEAVY CHAIN, NON-MUSCLE"/>
    <property type="match status" value="1"/>
</dbReference>
<dbReference type="GO" id="GO:0051015">
    <property type="term" value="F:actin filament binding"/>
    <property type="evidence" value="ECO:0007669"/>
    <property type="project" value="TreeGrafter"/>
</dbReference>
<dbReference type="STRING" id="1169540.A0A0G4E9T4"/>
<feature type="region of interest" description="Disordered" evidence="2">
    <location>
        <begin position="721"/>
        <end position="744"/>
    </location>
</feature>
<accession>A0A0G4E9T4</accession>
<name>A0A0G4E9T4_VITBC</name>
<feature type="compositionally biased region" description="Pro residues" evidence="2">
    <location>
        <begin position="354"/>
        <end position="365"/>
    </location>
</feature>
<dbReference type="GO" id="GO:0000146">
    <property type="term" value="F:microfilament motor activity"/>
    <property type="evidence" value="ECO:0007669"/>
    <property type="project" value="TreeGrafter"/>
</dbReference>
<reference evidence="3 4" key="1">
    <citation type="submission" date="2014-11" db="EMBL/GenBank/DDBJ databases">
        <authorList>
            <person name="Zhu J."/>
            <person name="Qi W."/>
            <person name="Song R."/>
        </authorList>
    </citation>
    <scope>NUCLEOTIDE SEQUENCE [LARGE SCALE GENOMIC DNA]</scope>
</reference>
<feature type="region of interest" description="Disordered" evidence="2">
    <location>
        <begin position="1"/>
        <end position="44"/>
    </location>
</feature>
<feature type="compositionally biased region" description="Low complexity" evidence="2">
    <location>
        <begin position="1"/>
        <end position="25"/>
    </location>
</feature>
<dbReference type="GO" id="GO:0032982">
    <property type="term" value="C:myosin filament"/>
    <property type="evidence" value="ECO:0007669"/>
    <property type="project" value="TreeGrafter"/>
</dbReference>
<dbReference type="OMA" id="DTINIPR"/>
<dbReference type="PANTHER" id="PTHR45615:SF40">
    <property type="entry name" value="MYOSIN HEAVY CHAIN, NON-MUSCLE"/>
    <property type="match status" value="1"/>
</dbReference>
<organism evidence="3 4">
    <name type="scientific">Vitrella brassicaformis (strain CCMP3155)</name>
    <dbReference type="NCBI Taxonomy" id="1169540"/>
    <lineage>
        <taxon>Eukaryota</taxon>
        <taxon>Sar</taxon>
        <taxon>Alveolata</taxon>
        <taxon>Colpodellida</taxon>
        <taxon>Vitrellaceae</taxon>
        <taxon>Vitrella</taxon>
    </lineage>
</organism>
<feature type="coiled-coil region" evidence="1">
    <location>
        <begin position="103"/>
        <end position="194"/>
    </location>
</feature>